<keyword evidence="1" id="KW-0812">Transmembrane</keyword>
<accession>A0A9D6QLT0</accession>
<dbReference type="Proteomes" id="UP000807850">
    <property type="component" value="Unassembled WGS sequence"/>
</dbReference>
<dbReference type="AlphaFoldDB" id="A0A9D6QLT0"/>
<name>A0A9D6QLT0_UNCEI</name>
<protein>
    <submittedName>
        <fullName evidence="2">Uncharacterized protein</fullName>
    </submittedName>
</protein>
<comment type="caution">
    <text evidence="2">The sequence shown here is derived from an EMBL/GenBank/DDBJ whole genome shotgun (WGS) entry which is preliminary data.</text>
</comment>
<evidence type="ECO:0000256" key="1">
    <source>
        <dbReference type="SAM" id="Phobius"/>
    </source>
</evidence>
<keyword evidence="1" id="KW-0472">Membrane</keyword>
<evidence type="ECO:0000313" key="2">
    <source>
        <dbReference type="EMBL" id="MBI3538988.1"/>
    </source>
</evidence>
<organism evidence="2 3">
    <name type="scientific">Eiseniibacteriota bacterium</name>
    <dbReference type="NCBI Taxonomy" id="2212470"/>
    <lineage>
        <taxon>Bacteria</taxon>
        <taxon>Candidatus Eiseniibacteriota</taxon>
    </lineage>
</organism>
<dbReference type="EMBL" id="JACQAY010000053">
    <property type="protein sequence ID" value="MBI3538988.1"/>
    <property type="molecule type" value="Genomic_DNA"/>
</dbReference>
<feature type="transmembrane region" description="Helical" evidence="1">
    <location>
        <begin position="12"/>
        <end position="37"/>
    </location>
</feature>
<reference evidence="2" key="1">
    <citation type="submission" date="2020-07" db="EMBL/GenBank/DDBJ databases">
        <title>Huge and variable diversity of episymbiotic CPR bacteria and DPANN archaea in groundwater ecosystems.</title>
        <authorList>
            <person name="He C.Y."/>
            <person name="Keren R."/>
            <person name="Whittaker M."/>
            <person name="Farag I.F."/>
            <person name="Doudna J."/>
            <person name="Cate J.H.D."/>
            <person name="Banfield J.F."/>
        </authorList>
    </citation>
    <scope>NUCLEOTIDE SEQUENCE</scope>
    <source>
        <strain evidence="2">NC_groundwater_928_Pr1_S-0.2um_72_17</strain>
    </source>
</reference>
<proteinExistence type="predicted"/>
<evidence type="ECO:0000313" key="3">
    <source>
        <dbReference type="Proteomes" id="UP000807850"/>
    </source>
</evidence>
<sequence length="419" mass="44456">MIRNLPSREARDAGFMLVGVAMFVLVLTILGLSLFSLSSFESQFYLRSLHQTEAFNAAAGGIERARFALIAQDSLQVVQVNLPDGVDSTLAVQGDLGAGPTSGPIGNGDIWVRVRAHSHEATSVLLARFKLGGLDKVYNRLITTGYDLKLVRTPVDVVSDAKIPGARAHTYLSGTVMQLAGTDTSWNTPSPPSLAFASVPFRNPVQFRDSTTSPDVDSYISAHTVGATLLPTPTGTYNLDAGAIGSVKFFLSTPGTGIFEDLTGAPTIAIRGTVVWMVQGALQFDSTLKVISLTGKDRLIIVAKGNSEVSPTMEFDNGVNSSVPMVLAAFGDVIFDSKGSATNTKVDSLSIFATRTEFTGPASGATMQLNHLPYTLTPNQADSWTDDLVAKDLLPRPTSKGRSTLSLVPGTWQNLSASN</sequence>
<keyword evidence="1" id="KW-1133">Transmembrane helix</keyword>
<gene>
    <name evidence="2" type="ORF">HY076_01785</name>
</gene>